<protein>
    <submittedName>
        <fullName evidence="1">Uncharacterized protein</fullName>
    </submittedName>
</protein>
<dbReference type="VEuPathDB" id="FungiDB:I7I51_07252"/>
<name>A0A8A1MKK9_AJECA</name>
<dbReference type="Proteomes" id="UP000663671">
    <property type="component" value="Chromosome 3"/>
</dbReference>
<dbReference type="EMBL" id="CP069115">
    <property type="protein sequence ID" value="QSS66395.1"/>
    <property type="molecule type" value="Genomic_DNA"/>
</dbReference>
<sequence>MRSIKWGCGTLDHSSKKLERWFKFSAGKTVNHDRVQSWSVVKKAKSCLGPNNELSCMHCTRSPLRRNAIYHVAGQRSRMKSLVPSVLILDNKPPPPPVATTLVDPGSPRTIYPYVATDFYISIRKINHCAEGKSRKQGGSDKHYGVYPFEPIIGQTQAILPATLKFTFRPTKISDKRRYIIKGLPSGTVAESCGYARFDDGSDQLLEERL</sequence>
<proteinExistence type="predicted"/>
<evidence type="ECO:0000313" key="2">
    <source>
        <dbReference type="Proteomes" id="UP000663671"/>
    </source>
</evidence>
<accession>A0A8A1MKK9</accession>
<organism evidence="1 2">
    <name type="scientific">Ajellomyces capsulatus</name>
    <name type="common">Darling's disease fungus</name>
    <name type="synonym">Histoplasma capsulatum</name>
    <dbReference type="NCBI Taxonomy" id="5037"/>
    <lineage>
        <taxon>Eukaryota</taxon>
        <taxon>Fungi</taxon>
        <taxon>Dikarya</taxon>
        <taxon>Ascomycota</taxon>
        <taxon>Pezizomycotina</taxon>
        <taxon>Eurotiomycetes</taxon>
        <taxon>Eurotiomycetidae</taxon>
        <taxon>Onygenales</taxon>
        <taxon>Ajellomycetaceae</taxon>
        <taxon>Histoplasma</taxon>
    </lineage>
</organism>
<gene>
    <name evidence="1" type="ORF">I7I51_07252</name>
</gene>
<reference evidence="1" key="1">
    <citation type="submission" date="2021-01" db="EMBL/GenBank/DDBJ databases">
        <title>Chromosome-level genome assembly of a human fungal pathogen reveals clustering of transcriptionally co-regulated genes.</title>
        <authorList>
            <person name="Voorhies M."/>
            <person name="Cohen S."/>
            <person name="Shea T.P."/>
            <person name="Petrus S."/>
            <person name="Munoz J.F."/>
            <person name="Poplawski S."/>
            <person name="Goldman W.E."/>
            <person name="Michael T."/>
            <person name="Cuomo C.A."/>
            <person name="Sil A."/>
            <person name="Beyhan S."/>
        </authorList>
    </citation>
    <scope>NUCLEOTIDE SEQUENCE</scope>
    <source>
        <strain evidence="1">WU24</strain>
    </source>
</reference>
<dbReference type="AlphaFoldDB" id="A0A8A1MKK9"/>
<evidence type="ECO:0000313" key="1">
    <source>
        <dbReference type="EMBL" id="QSS66395.1"/>
    </source>
</evidence>